<dbReference type="PROSITE" id="PS51462">
    <property type="entry name" value="NUDIX"/>
    <property type="match status" value="1"/>
</dbReference>
<reference evidence="4 5" key="1">
    <citation type="journal article" date="2020" name="Int. J. Syst. Evol. Microbiol.">
        <title>Paraburkholderia madseniana sp. nov., a phenolic acid-degrading bacterium isolated from acidic forest soil.</title>
        <authorList>
            <person name="Wilhelm R.C."/>
            <person name="Murphy S.J.L."/>
            <person name="Feriancek N.M."/>
            <person name="Karasz D.C."/>
            <person name="DeRito C.M."/>
            <person name="Newman J.D."/>
            <person name="Buckley D.H."/>
        </authorList>
    </citation>
    <scope>NUCLEOTIDE SEQUENCE [LARGE SCALE GENOMIC DNA]</scope>
    <source>
        <strain evidence="4 5">RP11</strain>
    </source>
</reference>
<protein>
    <submittedName>
        <fullName evidence="4">NUDIX domain-containing protein</fullName>
    </submittedName>
</protein>
<gene>
    <name evidence="4" type="ORF">FSO04_05270</name>
</gene>
<dbReference type="RefSeq" id="WP_154558694.1">
    <property type="nucleotide sequence ID" value="NZ_VOSW01000006.1"/>
</dbReference>
<dbReference type="AlphaFoldDB" id="A0A6N6WM53"/>
<evidence type="ECO:0000256" key="2">
    <source>
        <dbReference type="ARBA" id="ARBA00022801"/>
    </source>
</evidence>
<dbReference type="PANTHER" id="PTHR43046:SF2">
    <property type="entry name" value="8-OXO-DGTP DIPHOSPHATASE-RELATED"/>
    <property type="match status" value="1"/>
</dbReference>
<proteinExistence type="predicted"/>
<dbReference type="SUPFAM" id="SSF55811">
    <property type="entry name" value="Nudix"/>
    <property type="match status" value="1"/>
</dbReference>
<dbReference type="Gene3D" id="3.90.79.10">
    <property type="entry name" value="Nucleoside Triphosphate Pyrophosphohydrolase"/>
    <property type="match status" value="1"/>
</dbReference>
<name>A0A6N6WM53_9BURK</name>
<evidence type="ECO:0000259" key="3">
    <source>
        <dbReference type="PROSITE" id="PS51462"/>
    </source>
</evidence>
<dbReference type="InterPro" id="IPR000086">
    <property type="entry name" value="NUDIX_hydrolase_dom"/>
</dbReference>
<evidence type="ECO:0000313" key="4">
    <source>
        <dbReference type="EMBL" id="KAE8761129.1"/>
    </source>
</evidence>
<dbReference type="CDD" id="cd04667">
    <property type="entry name" value="NUDIX_Hydrolase"/>
    <property type="match status" value="1"/>
</dbReference>
<feature type="domain" description="Nudix hydrolase" evidence="3">
    <location>
        <begin position="1"/>
        <end position="118"/>
    </location>
</feature>
<evidence type="ECO:0000256" key="1">
    <source>
        <dbReference type="ARBA" id="ARBA00001946"/>
    </source>
</evidence>
<dbReference type="PANTHER" id="PTHR43046">
    <property type="entry name" value="GDP-MANNOSE MANNOSYL HYDROLASE"/>
    <property type="match status" value="1"/>
</dbReference>
<comment type="caution">
    <text evidence="4">The sequence shown here is derived from an EMBL/GenBank/DDBJ whole genome shotgun (WGS) entry which is preliminary data.</text>
</comment>
<dbReference type="EMBL" id="VOSW01000006">
    <property type="protein sequence ID" value="KAE8761129.1"/>
    <property type="molecule type" value="Genomic_DNA"/>
</dbReference>
<sequence>MKERATIVCMQEDRVLLVARSRSRWSLPGGTMRRSESPLDAARRELEEETCLVEAELTYLFQFAGFSKSHHVFCADIAPHASPCPSNEITRCHWFSPTKIATLSTSVPTRGIVDVFFRYENGYQVPSTFVHGPMCTT</sequence>
<dbReference type="Proteomes" id="UP000463700">
    <property type="component" value="Unassembled WGS sequence"/>
</dbReference>
<dbReference type="Pfam" id="PF00293">
    <property type="entry name" value="NUDIX"/>
    <property type="match status" value="1"/>
</dbReference>
<keyword evidence="2" id="KW-0378">Hydrolase</keyword>
<organism evidence="4 5">
    <name type="scientific">Paraburkholderia madseniana</name>
    <dbReference type="NCBI Taxonomy" id="2599607"/>
    <lineage>
        <taxon>Bacteria</taxon>
        <taxon>Pseudomonadati</taxon>
        <taxon>Pseudomonadota</taxon>
        <taxon>Betaproteobacteria</taxon>
        <taxon>Burkholderiales</taxon>
        <taxon>Burkholderiaceae</taxon>
        <taxon>Paraburkholderia</taxon>
    </lineage>
</organism>
<evidence type="ECO:0000313" key="5">
    <source>
        <dbReference type="Proteomes" id="UP000463700"/>
    </source>
</evidence>
<dbReference type="InterPro" id="IPR015797">
    <property type="entry name" value="NUDIX_hydrolase-like_dom_sf"/>
</dbReference>
<dbReference type="OrthoDB" id="9791228at2"/>
<comment type="cofactor">
    <cofactor evidence="1">
        <name>Mg(2+)</name>
        <dbReference type="ChEBI" id="CHEBI:18420"/>
    </cofactor>
</comment>
<dbReference type="GO" id="GO:0016787">
    <property type="term" value="F:hydrolase activity"/>
    <property type="evidence" value="ECO:0007669"/>
    <property type="project" value="UniProtKB-KW"/>
</dbReference>
<accession>A0A6N6WM53</accession>